<keyword evidence="11" id="KW-0505">Motor protein</keyword>
<dbReference type="InterPro" id="IPR043157">
    <property type="entry name" value="Dynein_AAA1S"/>
</dbReference>
<dbReference type="InterPro" id="IPR041658">
    <property type="entry name" value="AAA_lid_11"/>
</dbReference>
<dbReference type="FunFam" id="3.40.50.300:FF:002141">
    <property type="entry name" value="Dynein heavy chain"/>
    <property type="match status" value="1"/>
</dbReference>
<dbReference type="InterPro" id="IPR013602">
    <property type="entry name" value="Dynein_heavy_linker"/>
</dbReference>
<organism evidence="14 15">
    <name type="scientific">Paramuricea clavata</name>
    <name type="common">Red gorgonian</name>
    <name type="synonym">Violescent sea-whip</name>
    <dbReference type="NCBI Taxonomy" id="317549"/>
    <lineage>
        <taxon>Eukaryota</taxon>
        <taxon>Metazoa</taxon>
        <taxon>Cnidaria</taxon>
        <taxon>Anthozoa</taxon>
        <taxon>Octocorallia</taxon>
        <taxon>Malacalcyonacea</taxon>
        <taxon>Plexauridae</taxon>
        <taxon>Paramuricea</taxon>
    </lineage>
</organism>
<keyword evidence="9" id="KW-0175">Coiled coil</keyword>
<evidence type="ECO:0000313" key="14">
    <source>
        <dbReference type="EMBL" id="CAB3999059.1"/>
    </source>
</evidence>
<gene>
    <name evidence="14" type="ORF">PACLA_8A009630</name>
</gene>
<dbReference type="Gene3D" id="1.20.920.30">
    <property type="match status" value="1"/>
</dbReference>
<keyword evidence="3" id="KW-0963">Cytoplasm</keyword>
<dbReference type="Gene3D" id="1.10.8.710">
    <property type="match status" value="1"/>
</dbReference>
<dbReference type="FunFam" id="3.40.50.300:FF:000411">
    <property type="entry name" value="dynein heavy chain 17, axonemal"/>
    <property type="match status" value="1"/>
</dbReference>
<evidence type="ECO:0000256" key="9">
    <source>
        <dbReference type="ARBA" id="ARBA00023054"/>
    </source>
</evidence>
<dbReference type="InterPro" id="IPR026983">
    <property type="entry name" value="DHC"/>
</dbReference>
<dbReference type="FunFam" id="1.20.920.20:FF:000003">
    <property type="entry name" value="Dynein axonemal heavy chain 17"/>
    <property type="match status" value="1"/>
</dbReference>
<accession>A0A7D9E0Z3</accession>
<dbReference type="FunFam" id="1.10.8.710:FF:000002">
    <property type="entry name" value="dynein heavy chain 17, axonemal"/>
    <property type="match status" value="1"/>
</dbReference>
<dbReference type="Pfam" id="PF17857">
    <property type="entry name" value="AAA_lid_1"/>
    <property type="match status" value="1"/>
</dbReference>
<dbReference type="FunFam" id="3.40.50.300:FF:000049">
    <property type="entry name" value="Dynein, axonemal, heavy chain 5"/>
    <property type="match status" value="1"/>
</dbReference>
<evidence type="ECO:0000256" key="5">
    <source>
        <dbReference type="ARBA" id="ARBA00022737"/>
    </source>
</evidence>
<dbReference type="Pfam" id="PF08393">
    <property type="entry name" value="DHC_N2"/>
    <property type="match status" value="1"/>
</dbReference>
<evidence type="ECO:0000256" key="12">
    <source>
        <dbReference type="ARBA" id="ARBA00023212"/>
    </source>
</evidence>
<dbReference type="SMART" id="SM00382">
    <property type="entry name" value="AAA"/>
    <property type="match status" value="3"/>
</dbReference>
<dbReference type="InterPro" id="IPR024317">
    <property type="entry name" value="Dynein_heavy_chain_D4_dom"/>
</dbReference>
<evidence type="ECO:0000256" key="10">
    <source>
        <dbReference type="ARBA" id="ARBA00023069"/>
    </source>
</evidence>
<dbReference type="GO" id="GO:0008569">
    <property type="term" value="F:minus-end-directed microtubule motor activity"/>
    <property type="evidence" value="ECO:0007669"/>
    <property type="project" value="InterPro"/>
</dbReference>
<dbReference type="PANTHER" id="PTHR45703">
    <property type="entry name" value="DYNEIN HEAVY CHAIN"/>
    <property type="match status" value="1"/>
</dbReference>
<dbReference type="InterPro" id="IPR041466">
    <property type="entry name" value="Dynein_AAA5_ext"/>
</dbReference>
<evidence type="ECO:0000256" key="11">
    <source>
        <dbReference type="ARBA" id="ARBA00023175"/>
    </source>
</evidence>
<keyword evidence="5" id="KW-0677">Repeat</keyword>
<keyword evidence="7" id="KW-0067">ATP-binding</keyword>
<keyword evidence="12" id="KW-0206">Cytoskeleton</keyword>
<dbReference type="SUPFAM" id="SSF52540">
    <property type="entry name" value="P-loop containing nucleoside triphosphate hydrolases"/>
    <property type="match status" value="4"/>
</dbReference>
<dbReference type="FunFam" id="1.20.920.30:FF:000003">
    <property type="entry name" value="Dynein axonemal heavy chain 17"/>
    <property type="match status" value="1"/>
</dbReference>
<dbReference type="Pfam" id="PF17852">
    <property type="entry name" value="Dynein_AAA_lid"/>
    <property type="match status" value="1"/>
</dbReference>
<feature type="non-terminal residue" evidence="14">
    <location>
        <position position="1"/>
    </location>
</feature>
<dbReference type="Gene3D" id="1.10.472.130">
    <property type="match status" value="1"/>
</dbReference>
<evidence type="ECO:0000313" key="15">
    <source>
        <dbReference type="Proteomes" id="UP001152795"/>
    </source>
</evidence>
<dbReference type="Pfam" id="PF18198">
    <property type="entry name" value="AAA_lid_11"/>
    <property type="match status" value="1"/>
</dbReference>
<dbReference type="Gene3D" id="1.10.8.720">
    <property type="entry name" value="Region D6 of dynein motor"/>
    <property type="match status" value="1"/>
</dbReference>
<dbReference type="Pfam" id="PF03028">
    <property type="entry name" value="Dynein_heavy"/>
    <property type="match status" value="1"/>
</dbReference>
<dbReference type="InterPro" id="IPR042228">
    <property type="entry name" value="Dynein_linker_3"/>
</dbReference>
<dbReference type="InterPro" id="IPR004273">
    <property type="entry name" value="Dynein_heavy_D6_P-loop"/>
</dbReference>
<name>A0A7D9E0Z3_PARCT</name>
<evidence type="ECO:0000256" key="2">
    <source>
        <dbReference type="ARBA" id="ARBA00008887"/>
    </source>
</evidence>
<dbReference type="GO" id="GO:0005930">
    <property type="term" value="C:axoneme"/>
    <property type="evidence" value="ECO:0007669"/>
    <property type="project" value="UniProtKB-SubCell"/>
</dbReference>
<keyword evidence="4" id="KW-0493">Microtubule</keyword>
<dbReference type="InterPro" id="IPR035699">
    <property type="entry name" value="AAA_6"/>
</dbReference>
<evidence type="ECO:0000256" key="7">
    <source>
        <dbReference type="ARBA" id="ARBA00022840"/>
    </source>
</evidence>
<dbReference type="FunFam" id="1.20.58.1120:FF:000002">
    <property type="entry name" value="Dynein heavy chain 9, axonemal"/>
    <property type="match status" value="1"/>
</dbReference>
<evidence type="ECO:0000256" key="4">
    <source>
        <dbReference type="ARBA" id="ARBA00022701"/>
    </source>
</evidence>
<dbReference type="GO" id="GO:0045505">
    <property type="term" value="F:dynein intermediate chain binding"/>
    <property type="evidence" value="ECO:0007669"/>
    <property type="project" value="InterPro"/>
</dbReference>
<dbReference type="Pfam" id="PF12775">
    <property type="entry name" value="AAA_7"/>
    <property type="match status" value="1"/>
</dbReference>
<sequence>LSLCEKALAEYLETKRLAFPRFYFVSSADLLDILSKGNIPSEFGKYIMCMHDMYGYNIVCKEKEYVNFNKICDCHGQVEVWLNRVMEAMRSTVRHELSESVIAYEEKARDQWLFDYPAQVALCGTQIWWSTEVGIAFGRLEEGYENALKDYYKKQVAQLTTLINLLIGELSRGDRQKIMTICTIDVHARDVVAKLIQQKIENAQAFAWLSQLRHRWDDATSHCFANICDAQFKYSYEYLGNTPRLVITPLTDRCYITLTQSLHLTMSGAPAGPALHLTMSGAPAGPAGTGKTETTKDLGRALGIMVYVFNCSEQMDYKSCGNIYKGLAQTGAWGCFDEFNRISVEVLSVIAVQVKSIQDAIRDKKERFIFQGEDISLVPTVGIFITMNPGYAGRTELPENLKALFRPCAMVVPDFELICEIMLVAEGFIEARLLARKFITLYSLCKELLSKQDHYDWGLRAIKSVLVVAGSLKRSDRDRPEDQVLMRALRDFNIPKIVTDDVPIFMGLIGDLFPSLDVPRKRDMDMEENIRTAVLDLKLQPEESFVLKVVQLEELLAVRHSVFVLGPAGTGKTQVIKSLFKTYQNQKRKPMMIDINPKARMERRSVLHINANERIPLSPPMRLLFEIGHLKTATPATVSRAGILFLNYADVGWNPYVSSWIDSREIQSERANLQILFDKYVPSCLDTLRTRFKKITPIPDITMVTNCSKELYELYFVFAAVWAFGGAMFQDQLVDYRVEFSKWWVTEFKTIKFPSAGTVFEYFIDPETKKFAPWTEKVTKFILDPEMPLQAVLVHTAETTRVRYFMDLLMEKRRPVMLVGNAGTGKTVLAGDKFASLDPDEIMVANVPFNYYTTSAMLQNVLEKPLEKKAGRNYGPPGSKKLIYFIDDMNMPEVDTYGTVSPHTLIRQHLDYSHWYDRNKLTLKEVHNCQYVACMNPTSGSFTINPRLQRHFCVFAVSFPGVDALKTIYHSILQGHISVNNLPSSVGKISEKLVDCALAMNQKVTSAFLPTAVKFHYIFNLRDLSNIFQGILFSTAECVKSPVDLVRLWMHEGNRVYRDKLLEERDMELYDKIQKDMTTKFFEDFEEAALYQQPLLFTHFSGGIGEPKYLPIPDWPHLSKLLTETLDNYNELNAVMNLVLFEDALQHICRINRILESPRGNALLVGVGGSGKQSLARLAAFISALEVFQITLRKGYGVADMKTDLAMLCTKAGLKNIGTVFLLTDAQIPEEHFLVLINDLLASGEIPGLFPDDEVENIISGVRNEVKGAGLQDTRENCWMFFIERIRRNLKVVLCFSPVGTTLRVRSRKFPAVTNCTAIDWFHEWPAEALVSVSRRFLEDIEQVNGDQKQSVAEFMAFVHTTVNHMSHEYLLSERRYNYTTPKSFLEQIKLYETLLRKKNMELMQKMERLENGLLKLQSTASQVDDLKAKLASQEVELQQKNEDADKLIQRVGVETEKVSKEKAIADEEEKKVAVIARDVAEKQRSCEADLAKAEPALIAAQEALNTLNKNNLTELKSFGSPPSAVTNVTAAVMMLLSPPTKIPKDRSWKASKIMMAKVDQFLDQLLTYDKENIHENNLKAVRPYLDDPDFRPEFISSKSLAAGGLCAWVVNIIKFFEVFCDVEPKRMALQAANAELAAAEDKLSKIKAKIKELDDNLAELTASFEQATKEKLKCQEEAESTARTISLANRLVGGLASENVRWAEAVESFKIQSTTLPGDILLICAFVSYAGCFTRKYRDSLMKEKLPEFMKQQKVPIPVTQELDTLTLLTDNATIAGWQNESLPSDRMSTENATILTNCERWPLMIDPQLQGIKWIKTREGENLRLVRLGTKGFLDTIERAVANGDCVLIENMGESIDAVLDPLIGRNTIKKGRYIKIGDKETEYHPDFRLILHTKLANPHYKPELQAQTTLINFTVTREGLEDQLLANVVAKERPDLEETKAKLTRQQNEFTVKLKELEDSLLSRLSAAGGNFLGDTALVENLETTKRTAAEIEVQVAEAKITEIKINEAREQYRPAAARASLLYFILNDLNKINPIYQFSLKAFNVVFQKAIERAEPGEEIKIRVDNLIDCITYSVFIYTTRGLFEADKLTFTAQVAFQILLMRKEISSTELDFLLRFPAAVNVTTPVDFLSNHSWGGIKALSNMEEFRNLDRDIEGSAKRWKKFVESECPEKEKFPQEWKNKTALQKLCMMRALRPDRMTYAVRNFIEEKLGNKYVENRTIEFAKSYEETGPGTPVFFILSPGVDPLKDVEALGKKLGFTMDNRNFHNVSLGQGQEIVAEQALQLAAKEGHWVVLQNIHLVAKWLSTLEKTLEAYSEGSHENYRVYMSAEPAGSPDSHIIPQGILESSIKITNEPPTGMLANLHQALDNFNQDTLEMCARENEFKSILFALCYFHAVVAERRKFGPQGWNRSYPFNTGDLTISVNVLYNYLEANAKMYNLIHMPHKY</sequence>
<dbReference type="InterPro" id="IPR035706">
    <property type="entry name" value="AAA_9"/>
</dbReference>
<dbReference type="Gene3D" id="1.20.58.1120">
    <property type="match status" value="1"/>
</dbReference>
<dbReference type="GO" id="GO:0031514">
    <property type="term" value="C:motile cilium"/>
    <property type="evidence" value="ECO:0007669"/>
    <property type="project" value="UniProtKB-ARBA"/>
</dbReference>
<dbReference type="GO" id="GO:0005874">
    <property type="term" value="C:microtubule"/>
    <property type="evidence" value="ECO:0007669"/>
    <property type="project" value="UniProtKB-KW"/>
</dbReference>
<dbReference type="Pfam" id="PF12777">
    <property type="entry name" value="MT"/>
    <property type="match status" value="1"/>
</dbReference>
<dbReference type="Gene3D" id="3.40.50.300">
    <property type="entry name" value="P-loop containing nucleotide triphosphate hydrolases"/>
    <property type="match status" value="7"/>
</dbReference>
<keyword evidence="10" id="KW-0969">Cilium</keyword>
<dbReference type="GO" id="GO:0030286">
    <property type="term" value="C:dynein complex"/>
    <property type="evidence" value="ECO:0007669"/>
    <property type="project" value="UniProtKB-KW"/>
</dbReference>
<dbReference type="GO" id="GO:0051959">
    <property type="term" value="F:dynein light intermediate chain binding"/>
    <property type="evidence" value="ECO:0007669"/>
    <property type="project" value="InterPro"/>
</dbReference>
<dbReference type="InterPro" id="IPR041589">
    <property type="entry name" value="DNAH3_AAA_lid_1"/>
</dbReference>
<dbReference type="Pfam" id="PF12774">
    <property type="entry name" value="AAA_6"/>
    <property type="match status" value="1"/>
</dbReference>
<dbReference type="InterPro" id="IPR027417">
    <property type="entry name" value="P-loop_NTPase"/>
</dbReference>
<evidence type="ECO:0000256" key="3">
    <source>
        <dbReference type="ARBA" id="ARBA00022490"/>
    </source>
</evidence>
<reference evidence="14" key="1">
    <citation type="submission" date="2020-04" db="EMBL/GenBank/DDBJ databases">
        <authorList>
            <person name="Alioto T."/>
            <person name="Alioto T."/>
            <person name="Gomez Garrido J."/>
        </authorList>
    </citation>
    <scope>NUCLEOTIDE SEQUENCE</scope>
    <source>
        <strain evidence="14">A484AB</strain>
    </source>
</reference>
<dbReference type="FunFam" id="1.10.8.1220:FF:000001">
    <property type="entry name" value="Dynein axonemal heavy chain 5"/>
    <property type="match status" value="1"/>
</dbReference>
<dbReference type="PANTHER" id="PTHR45703:SF4">
    <property type="entry name" value="DYNEIN AXONEMAL HEAVY CHAIN 17"/>
    <property type="match status" value="1"/>
</dbReference>
<dbReference type="InterPro" id="IPR024743">
    <property type="entry name" value="Dynein_HC_stalk"/>
</dbReference>
<evidence type="ECO:0000256" key="8">
    <source>
        <dbReference type="ARBA" id="ARBA00023017"/>
    </source>
</evidence>
<dbReference type="Gene3D" id="6.10.140.1060">
    <property type="match status" value="1"/>
</dbReference>
<keyword evidence="13" id="KW-0966">Cell projection</keyword>
<dbReference type="Pfam" id="PF12781">
    <property type="entry name" value="AAA_9"/>
    <property type="match status" value="1"/>
</dbReference>
<dbReference type="OrthoDB" id="10251809at2759"/>
<keyword evidence="15" id="KW-1185">Reference proteome</keyword>
<comment type="caution">
    <text evidence="14">The sequence shown here is derived from an EMBL/GenBank/DDBJ whole genome shotgun (WGS) entry which is preliminary data.</text>
</comment>
<dbReference type="Gene3D" id="1.10.8.1220">
    <property type="match status" value="1"/>
</dbReference>
<keyword evidence="8" id="KW-0243">Dynein</keyword>
<keyword evidence="6" id="KW-0547">Nucleotide-binding</keyword>
<dbReference type="GO" id="GO:0007018">
    <property type="term" value="P:microtubule-based movement"/>
    <property type="evidence" value="ECO:0007669"/>
    <property type="project" value="InterPro"/>
</dbReference>
<comment type="subcellular location">
    <subcellularLocation>
        <location evidence="1">Cytoplasm</location>
        <location evidence="1">Cytoskeleton</location>
        <location evidence="1">Cilium axoneme</location>
    </subcellularLocation>
</comment>
<evidence type="ECO:0000256" key="13">
    <source>
        <dbReference type="ARBA" id="ARBA00023273"/>
    </source>
</evidence>
<protein>
    <submittedName>
        <fullName evidence="14">Dynein beta chain, ciliary-like</fullName>
    </submittedName>
</protein>
<dbReference type="InterPro" id="IPR003593">
    <property type="entry name" value="AAA+_ATPase"/>
</dbReference>
<dbReference type="Proteomes" id="UP001152795">
    <property type="component" value="Unassembled WGS sequence"/>
</dbReference>
<dbReference type="EMBL" id="CACRXK020003506">
    <property type="protein sequence ID" value="CAB3999059.1"/>
    <property type="molecule type" value="Genomic_DNA"/>
</dbReference>
<dbReference type="FunFam" id="3.40.50.300:FF:000219">
    <property type="entry name" value="Dynein axonemal heavy chain 17"/>
    <property type="match status" value="1"/>
</dbReference>
<dbReference type="Gene3D" id="1.20.920.20">
    <property type="match status" value="1"/>
</dbReference>
<comment type="similarity">
    <text evidence="2">Belongs to the dynein heavy chain family.</text>
</comment>
<evidence type="ECO:0000256" key="1">
    <source>
        <dbReference type="ARBA" id="ARBA00004430"/>
    </source>
</evidence>
<dbReference type="InterPro" id="IPR042219">
    <property type="entry name" value="AAA_lid_11_sf"/>
</dbReference>
<proteinExistence type="inferred from homology"/>
<dbReference type="Pfam" id="PF12780">
    <property type="entry name" value="AAA_8"/>
    <property type="match status" value="1"/>
</dbReference>
<dbReference type="GO" id="GO:0005524">
    <property type="term" value="F:ATP binding"/>
    <property type="evidence" value="ECO:0007669"/>
    <property type="project" value="UniProtKB-KW"/>
</dbReference>
<evidence type="ECO:0000256" key="6">
    <source>
        <dbReference type="ARBA" id="ARBA00022741"/>
    </source>
</evidence>
<dbReference type="Gene3D" id="3.20.180.20">
    <property type="entry name" value="Dynein heavy chain, N-terminal domain 2"/>
    <property type="match status" value="1"/>
</dbReference>